<name>A0A4R3NU26_9HYPH</name>
<sequence>MFCHDVAQWELFGHGALMFHLKDKSDCLGQVAINAGPLFPEHELGWLVYPHAEGKGYAGEAAAAMRDWAFNTFGLKTLVSYIDPDNQRSIRLAERLGAMRDDAADRPAPEDLVYRHIRP</sequence>
<feature type="domain" description="N-acetyltransferase" evidence="1">
    <location>
        <begin position="1"/>
        <end position="119"/>
    </location>
</feature>
<evidence type="ECO:0000313" key="2">
    <source>
        <dbReference type="EMBL" id="TCT40919.1"/>
    </source>
</evidence>
<gene>
    <name evidence="2" type="ORF">EDC90_100859</name>
</gene>
<dbReference type="Gene3D" id="3.40.630.30">
    <property type="match status" value="1"/>
</dbReference>
<proteinExistence type="predicted"/>
<dbReference type="Proteomes" id="UP000295097">
    <property type="component" value="Unassembled WGS sequence"/>
</dbReference>
<keyword evidence="3" id="KW-1185">Reference proteome</keyword>
<keyword evidence="2" id="KW-0808">Transferase</keyword>
<organism evidence="2 3">
    <name type="scientific">Martelella mediterranea</name>
    <dbReference type="NCBI Taxonomy" id="293089"/>
    <lineage>
        <taxon>Bacteria</taxon>
        <taxon>Pseudomonadati</taxon>
        <taxon>Pseudomonadota</taxon>
        <taxon>Alphaproteobacteria</taxon>
        <taxon>Hyphomicrobiales</taxon>
        <taxon>Aurantimonadaceae</taxon>
        <taxon>Martelella</taxon>
    </lineage>
</organism>
<dbReference type="InterPro" id="IPR000182">
    <property type="entry name" value="GNAT_dom"/>
</dbReference>
<dbReference type="InterPro" id="IPR051531">
    <property type="entry name" value="N-acetyltransferase"/>
</dbReference>
<dbReference type="PANTHER" id="PTHR43792:SF1">
    <property type="entry name" value="N-ACETYLTRANSFERASE DOMAIN-CONTAINING PROTEIN"/>
    <property type="match status" value="1"/>
</dbReference>
<dbReference type="GO" id="GO:0016747">
    <property type="term" value="F:acyltransferase activity, transferring groups other than amino-acyl groups"/>
    <property type="evidence" value="ECO:0007669"/>
    <property type="project" value="InterPro"/>
</dbReference>
<accession>A0A4R3NU26</accession>
<dbReference type="PANTHER" id="PTHR43792">
    <property type="entry name" value="GNAT FAMILY, PUTATIVE (AFU_ORTHOLOGUE AFUA_3G00765)-RELATED-RELATED"/>
    <property type="match status" value="1"/>
</dbReference>
<dbReference type="EMBL" id="SMAR01000008">
    <property type="protein sequence ID" value="TCT40919.1"/>
    <property type="molecule type" value="Genomic_DNA"/>
</dbReference>
<reference evidence="2 3" key="1">
    <citation type="submission" date="2019-03" db="EMBL/GenBank/DDBJ databases">
        <title>Freshwater and sediment microbial communities from various areas in North America, analyzing microbe dynamics in response to fracking.</title>
        <authorList>
            <person name="Lamendella R."/>
        </authorList>
    </citation>
    <scope>NUCLEOTIDE SEQUENCE [LARGE SCALE GENOMIC DNA]</scope>
    <source>
        <strain evidence="2 3">175.2</strain>
    </source>
</reference>
<evidence type="ECO:0000313" key="3">
    <source>
        <dbReference type="Proteomes" id="UP000295097"/>
    </source>
</evidence>
<dbReference type="AlphaFoldDB" id="A0A4R3NU26"/>
<comment type="caution">
    <text evidence="2">The sequence shown here is derived from an EMBL/GenBank/DDBJ whole genome shotgun (WGS) entry which is preliminary data.</text>
</comment>
<dbReference type="PROSITE" id="PS51186">
    <property type="entry name" value="GNAT"/>
    <property type="match status" value="1"/>
</dbReference>
<protein>
    <submittedName>
        <fullName evidence="2">Acetyltransferase (GNAT) family protein</fullName>
    </submittedName>
</protein>
<dbReference type="Pfam" id="PF13302">
    <property type="entry name" value="Acetyltransf_3"/>
    <property type="match status" value="1"/>
</dbReference>
<dbReference type="InterPro" id="IPR016181">
    <property type="entry name" value="Acyl_CoA_acyltransferase"/>
</dbReference>
<evidence type="ECO:0000259" key="1">
    <source>
        <dbReference type="PROSITE" id="PS51186"/>
    </source>
</evidence>
<dbReference type="SUPFAM" id="SSF55729">
    <property type="entry name" value="Acyl-CoA N-acyltransferases (Nat)"/>
    <property type="match status" value="1"/>
</dbReference>